<feature type="region of interest" description="Disordered" evidence="5">
    <location>
        <begin position="212"/>
        <end position="287"/>
    </location>
</feature>
<feature type="compositionally biased region" description="Basic and acidic residues" evidence="5">
    <location>
        <begin position="432"/>
        <end position="442"/>
    </location>
</feature>
<accession>A0AAN7QZ44</accession>
<dbReference type="GO" id="GO:1904161">
    <property type="term" value="P:DNA synthesis involved in UV-damage excision repair"/>
    <property type="evidence" value="ECO:0007669"/>
    <property type="project" value="TreeGrafter"/>
</dbReference>
<keyword evidence="3" id="KW-0235">DNA replication</keyword>
<feature type="compositionally biased region" description="Basic and acidic residues" evidence="5">
    <location>
        <begin position="453"/>
        <end position="475"/>
    </location>
</feature>
<feature type="compositionally biased region" description="Basic and acidic residues" evidence="5">
    <location>
        <begin position="354"/>
        <end position="400"/>
    </location>
</feature>
<comment type="subcellular location">
    <subcellularLocation>
        <location evidence="1">Nucleus</location>
    </subcellularLocation>
</comment>
<evidence type="ECO:0000256" key="3">
    <source>
        <dbReference type="ARBA" id="ARBA00022705"/>
    </source>
</evidence>
<evidence type="ECO:0000256" key="4">
    <source>
        <dbReference type="ARBA" id="ARBA00023242"/>
    </source>
</evidence>
<protein>
    <recommendedName>
        <fullName evidence="2">DNA polymerase delta subunit 3</fullName>
    </recommendedName>
</protein>
<gene>
    <name evidence="6" type="ORF">SAY86_016083</name>
</gene>
<proteinExistence type="predicted"/>
<evidence type="ECO:0000256" key="2">
    <source>
        <dbReference type="ARBA" id="ARBA00017589"/>
    </source>
</evidence>
<dbReference type="GO" id="GO:0003887">
    <property type="term" value="F:DNA-directed DNA polymerase activity"/>
    <property type="evidence" value="ECO:0007669"/>
    <property type="project" value="TreeGrafter"/>
</dbReference>
<evidence type="ECO:0000256" key="1">
    <source>
        <dbReference type="ARBA" id="ARBA00004123"/>
    </source>
</evidence>
<feature type="compositionally biased region" description="Low complexity" evidence="5">
    <location>
        <begin position="481"/>
        <end position="502"/>
    </location>
</feature>
<comment type="caution">
    <text evidence="6">The sequence shown here is derived from an EMBL/GenBank/DDBJ whole genome shotgun (WGS) entry which is preliminary data.</text>
</comment>
<evidence type="ECO:0000256" key="5">
    <source>
        <dbReference type="SAM" id="MobiDB-lite"/>
    </source>
</evidence>
<dbReference type="EMBL" id="JAXQNO010000016">
    <property type="protein sequence ID" value="KAK4781981.1"/>
    <property type="molecule type" value="Genomic_DNA"/>
</dbReference>
<organism evidence="6 7">
    <name type="scientific">Trapa natans</name>
    <name type="common">Water chestnut</name>
    <dbReference type="NCBI Taxonomy" id="22666"/>
    <lineage>
        <taxon>Eukaryota</taxon>
        <taxon>Viridiplantae</taxon>
        <taxon>Streptophyta</taxon>
        <taxon>Embryophyta</taxon>
        <taxon>Tracheophyta</taxon>
        <taxon>Spermatophyta</taxon>
        <taxon>Magnoliopsida</taxon>
        <taxon>eudicotyledons</taxon>
        <taxon>Gunneridae</taxon>
        <taxon>Pentapetalae</taxon>
        <taxon>rosids</taxon>
        <taxon>malvids</taxon>
        <taxon>Myrtales</taxon>
        <taxon>Lythraceae</taxon>
        <taxon>Trapa</taxon>
    </lineage>
</organism>
<reference evidence="6 7" key="1">
    <citation type="journal article" date="2023" name="Hortic Res">
        <title>Pangenome of water caltrop reveals structural variations and asymmetric subgenome divergence after allopolyploidization.</title>
        <authorList>
            <person name="Zhang X."/>
            <person name="Chen Y."/>
            <person name="Wang L."/>
            <person name="Yuan Y."/>
            <person name="Fang M."/>
            <person name="Shi L."/>
            <person name="Lu R."/>
            <person name="Comes H.P."/>
            <person name="Ma Y."/>
            <person name="Chen Y."/>
            <person name="Huang G."/>
            <person name="Zhou Y."/>
            <person name="Zheng Z."/>
            <person name="Qiu Y."/>
        </authorList>
    </citation>
    <scope>NUCLEOTIDE SEQUENCE [LARGE SCALE GENOMIC DNA]</scope>
    <source>
        <strain evidence="6">F231</strain>
    </source>
</reference>
<name>A0AAN7QZ44_TRANT</name>
<evidence type="ECO:0000313" key="6">
    <source>
        <dbReference type="EMBL" id="KAK4781981.1"/>
    </source>
</evidence>
<dbReference type="GO" id="GO:0006297">
    <property type="term" value="P:nucleotide-excision repair, DNA gap filling"/>
    <property type="evidence" value="ECO:0007669"/>
    <property type="project" value="TreeGrafter"/>
</dbReference>
<dbReference type="Gene3D" id="3.90.1030.20">
    <property type="entry name" value="DNA polymerase delta, p66 (Cdc27) subunit, wHTH domain"/>
    <property type="match status" value="1"/>
</dbReference>
<dbReference type="Proteomes" id="UP001346149">
    <property type="component" value="Unassembled WGS sequence"/>
</dbReference>
<dbReference type="GO" id="GO:0043625">
    <property type="term" value="C:delta DNA polymerase complex"/>
    <property type="evidence" value="ECO:0007669"/>
    <property type="project" value="InterPro"/>
</dbReference>
<evidence type="ECO:0000313" key="7">
    <source>
        <dbReference type="Proteomes" id="UP001346149"/>
    </source>
</evidence>
<dbReference type="PANTHER" id="PTHR17598">
    <property type="entry name" value="DNA POLYMERASE DELTA SUBUNIT 3"/>
    <property type="match status" value="1"/>
</dbReference>
<dbReference type="InterPro" id="IPR041913">
    <property type="entry name" value="POLD3_sf"/>
</dbReference>
<keyword evidence="7" id="KW-1185">Reference proteome</keyword>
<keyword evidence="4" id="KW-0539">Nucleus</keyword>
<dbReference type="PANTHER" id="PTHR17598:SF13">
    <property type="entry name" value="DNA POLYMERASE DELTA SUBUNIT 3"/>
    <property type="match status" value="1"/>
</dbReference>
<dbReference type="InterPro" id="IPR019038">
    <property type="entry name" value="POLD3"/>
</dbReference>
<dbReference type="AlphaFoldDB" id="A0AAN7QZ44"/>
<feature type="compositionally biased region" description="Low complexity" evidence="5">
    <location>
        <begin position="235"/>
        <end position="246"/>
    </location>
</feature>
<dbReference type="GO" id="GO:0006271">
    <property type="term" value="P:DNA strand elongation involved in DNA replication"/>
    <property type="evidence" value="ECO:0007669"/>
    <property type="project" value="TreeGrafter"/>
</dbReference>
<dbReference type="FunFam" id="3.90.1030.20:FF:000002">
    <property type="entry name" value="DNA polymerase delta subunit"/>
    <property type="match status" value="1"/>
</dbReference>
<feature type="region of interest" description="Disordered" evidence="5">
    <location>
        <begin position="328"/>
        <end position="520"/>
    </location>
</feature>
<sequence>MSEVETLGILDEIEALVSDKLQVVSYKWLSRNFLLPSDTAKRLLLEFVKSCENGFQVMYSLSGFLKGNPSNYSVRLVPRPKLEEAKEDFDGHCTVHVYSVQACIPKDPATIRNAEFVQAEELYGQPATVGNCFRDNRFCGISNSFATRNVEGTSSTVAGPQLNGLMTRGPSSKSNVEIDVKAEAGTSTHLHQVSNPSSKSNVAIDVKAEGGASTHLHHFSRPSAEKGKVTCVPASKKGGQKNKNSGVAGGSLGNLWAHASAKSKDPKPIDGLARTSSPDTAANGEAQVCSSKAPQLCSDDEAEEVNFQRTSKHVTGRKRRVVFDFSDEENENEDAVSLASPGLPKSRPLMLSEEQLKEEKSNLDLDGAKEDSLTVKKGKSLDDEMHHEEISAPDTGREPEISTIKKVHEINSNAKTDDTAPPSPKRKKMLKTRIDERGREVTEVVWEGEDVGNDSKADTATTKKSDSETVVDNKKRPPAAKKPSSSTHAGPSNAASKAGNKKAGSKDPKQGNILSFFKRA</sequence>
<dbReference type="Pfam" id="PF09507">
    <property type="entry name" value="CDC27"/>
    <property type="match status" value="1"/>
</dbReference>